<evidence type="ECO:0000256" key="1">
    <source>
        <dbReference type="SAM" id="Coils"/>
    </source>
</evidence>
<sequence>MKQVYGTTEDGSRGSESPSANRSLISEFIRPIQISGDKPELLSVKPTFLTRSHPSSPRRGFLAEAKVRELEQKCRTQSEQFNLLSKELEKFRLQAGHFDLLSANSLAVCDTPGSPSKSLSQLLHALAIPIGKGTCLGGALQAVPLKPSVRMSVCYVVLFQYFCGCTCNLLNSSVSSNKNEQDIKLYALEKEVNRKRKECENLKEEVKKRQRTCQTLENELKDVLQEKNCLNLELVSLTQKTLQYDQNQNGNHVNLELYMTARCVKKTGFCVHVKCHYC</sequence>
<accession>A0A444UVC1</accession>
<name>A0A444UVC1_ACIRT</name>
<keyword evidence="1" id="KW-0175">Coiled coil</keyword>
<proteinExistence type="predicted"/>
<protein>
    <submittedName>
        <fullName evidence="3">RIMS-binding protein 2</fullName>
    </submittedName>
</protein>
<gene>
    <name evidence="3" type="ORF">EOD39_20481</name>
</gene>
<evidence type="ECO:0000313" key="3">
    <source>
        <dbReference type="EMBL" id="RXM92105.1"/>
    </source>
</evidence>
<reference evidence="3 4" key="1">
    <citation type="submission" date="2019-01" db="EMBL/GenBank/DDBJ databases">
        <title>Draft Genome and Complete Hox-Cluster Characterization of the Sterlet Sturgeon (Acipenser ruthenus).</title>
        <authorList>
            <person name="Wei Q."/>
        </authorList>
    </citation>
    <scope>NUCLEOTIDE SEQUENCE [LARGE SCALE GENOMIC DNA]</scope>
    <source>
        <strain evidence="3">WHYD16114868_AA</strain>
        <tissue evidence="3">Blood</tissue>
    </source>
</reference>
<dbReference type="Proteomes" id="UP000289886">
    <property type="component" value="Unassembled WGS sequence"/>
</dbReference>
<dbReference type="GO" id="GO:0007274">
    <property type="term" value="P:neuromuscular synaptic transmission"/>
    <property type="evidence" value="ECO:0007669"/>
    <property type="project" value="TreeGrafter"/>
</dbReference>
<keyword evidence="4" id="KW-1185">Reference proteome</keyword>
<dbReference type="GO" id="GO:0045202">
    <property type="term" value="C:synapse"/>
    <property type="evidence" value="ECO:0007669"/>
    <property type="project" value="GOC"/>
</dbReference>
<evidence type="ECO:0000313" key="4">
    <source>
        <dbReference type="Proteomes" id="UP000289886"/>
    </source>
</evidence>
<evidence type="ECO:0000256" key="2">
    <source>
        <dbReference type="SAM" id="MobiDB-lite"/>
    </source>
</evidence>
<feature type="region of interest" description="Disordered" evidence="2">
    <location>
        <begin position="1"/>
        <end position="20"/>
    </location>
</feature>
<dbReference type="InterPro" id="IPR040325">
    <property type="entry name" value="RIMBP1/2/3"/>
</dbReference>
<comment type="caution">
    <text evidence="3">The sequence shown here is derived from an EMBL/GenBank/DDBJ whole genome shotgun (WGS) entry which is preliminary data.</text>
</comment>
<organism evidence="3 4">
    <name type="scientific">Acipenser ruthenus</name>
    <name type="common">Sterlet sturgeon</name>
    <dbReference type="NCBI Taxonomy" id="7906"/>
    <lineage>
        <taxon>Eukaryota</taxon>
        <taxon>Metazoa</taxon>
        <taxon>Chordata</taxon>
        <taxon>Craniata</taxon>
        <taxon>Vertebrata</taxon>
        <taxon>Euteleostomi</taxon>
        <taxon>Actinopterygii</taxon>
        <taxon>Chondrostei</taxon>
        <taxon>Acipenseriformes</taxon>
        <taxon>Acipenseridae</taxon>
        <taxon>Acipenser</taxon>
    </lineage>
</organism>
<dbReference type="PANTHER" id="PTHR14234">
    <property type="entry name" value="RIM BINDING PROTEIN-RELATED"/>
    <property type="match status" value="1"/>
</dbReference>
<dbReference type="EMBL" id="SCEB01006976">
    <property type="protein sequence ID" value="RXM92105.1"/>
    <property type="molecule type" value="Genomic_DNA"/>
</dbReference>
<dbReference type="PANTHER" id="PTHR14234:SF18">
    <property type="entry name" value="RIMS-BINDING PROTEIN 2"/>
    <property type="match status" value="1"/>
</dbReference>
<dbReference type="AlphaFoldDB" id="A0A444UVC1"/>
<feature type="coiled-coil region" evidence="1">
    <location>
        <begin position="185"/>
        <end position="240"/>
    </location>
</feature>